<dbReference type="AlphaFoldDB" id="A0A1A3KPS2"/>
<accession>A0A1A3KPS2</accession>
<comment type="caution">
    <text evidence="1">The sequence shown here is derived from an EMBL/GenBank/DDBJ whole genome shotgun (WGS) entry which is preliminary data.</text>
</comment>
<reference evidence="1 2" key="1">
    <citation type="submission" date="2016-06" db="EMBL/GenBank/DDBJ databases">
        <authorList>
            <person name="Kjaerup R.B."/>
            <person name="Dalgaard T.S."/>
            <person name="Juul-Madsen H.R."/>
        </authorList>
    </citation>
    <scope>NUCLEOTIDE SEQUENCE [LARGE SCALE GENOMIC DNA]</scope>
    <source>
        <strain evidence="1 2">1276495.2</strain>
    </source>
</reference>
<evidence type="ECO:0000313" key="1">
    <source>
        <dbReference type="EMBL" id="OBJ87192.1"/>
    </source>
</evidence>
<name>A0A1A3KPS2_MYCAS</name>
<evidence type="ECO:0000313" key="2">
    <source>
        <dbReference type="Proteomes" id="UP000093925"/>
    </source>
</evidence>
<protein>
    <submittedName>
        <fullName evidence="1">Uncharacterized protein</fullName>
    </submittedName>
</protein>
<sequence>MSGLQHGERQVEFHDVEGRNAPLHCAVDHVTIRPAFPMSLFMTYPGYLLRGIHLFAATPASAKIRSPISHLSLPLVRIVEGRHDDIPALVPVRVITVVPHDITPDAVVVRIDRCHSGSLRIAWAEQ</sequence>
<organism evidence="1 2">
    <name type="scientific">Mycobacterium asiaticum</name>
    <dbReference type="NCBI Taxonomy" id="1790"/>
    <lineage>
        <taxon>Bacteria</taxon>
        <taxon>Bacillati</taxon>
        <taxon>Actinomycetota</taxon>
        <taxon>Actinomycetes</taxon>
        <taxon>Mycobacteriales</taxon>
        <taxon>Mycobacteriaceae</taxon>
        <taxon>Mycobacterium</taxon>
    </lineage>
</organism>
<dbReference type="EMBL" id="LZLM01000048">
    <property type="protein sequence ID" value="OBJ87192.1"/>
    <property type="molecule type" value="Genomic_DNA"/>
</dbReference>
<dbReference type="Proteomes" id="UP000093925">
    <property type="component" value="Unassembled WGS sequence"/>
</dbReference>
<gene>
    <name evidence="1" type="ORF">A5640_07935</name>
</gene>
<proteinExistence type="predicted"/>